<dbReference type="AlphaFoldDB" id="D0N6G0"/>
<dbReference type="Gene3D" id="2.170.270.10">
    <property type="entry name" value="SET domain"/>
    <property type="match status" value="1"/>
</dbReference>
<accession>D0N6G0</accession>
<organism evidence="1 2">
    <name type="scientific">Phytophthora infestans (strain T30-4)</name>
    <name type="common">Potato late blight agent</name>
    <dbReference type="NCBI Taxonomy" id="403677"/>
    <lineage>
        <taxon>Eukaryota</taxon>
        <taxon>Sar</taxon>
        <taxon>Stramenopiles</taxon>
        <taxon>Oomycota</taxon>
        <taxon>Peronosporomycetes</taxon>
        <taxon>Peronosporales</taxon>
        <taxon>Peronosporaceae</taxon>
        <taxon>Phytophthora</taxon>
    </lineage>
</organism>
<proteinExistence type="predicted"/>
<reference evidence="2" key="1">
    <citation type="journal article" date="2009" name="Nature">
        <title>Genome sequence and analysis of the Irish potato famine pathogen Phytophthora infestans.</title>
        <authorList>
            <consortium name="The Broad Institute Genome Sequencing Platform"/>
            <person name="Haas B.J."/>
            <person name="Kamoun S."/>
            <person name="Zody M.C."/>
            <person name="Jiang R.H."/>
            <person name="Handsaker R.E."/>
            <person name="Cano L.M."/>
            <person name="Grabherr M."/>
            <person name="Kodira C.D."/>
            <person name="Raffaele S."/>
            <person name="Torto-Alalibo T."/>
            <person name="Bozkurt T.O."/>
            <person name="Ah-Fong A.M."/>
            <person name="Alvarado L."/>
            <person name="Anderson V.L."/>
            <person name="Armstrong M.R."/>
            <person name="Avrova A."/>
            <person name="Baxter L."/>
            <person name="Beynon J."/>
            <person name="Boevink P.C."/>
            <person name="Bollmann S.R."/>
            <person name="Bos J.I."/>
            <person name="Bulone V."/>
            <person name="Cai G."/>
            <person name="Cakir C."/>
            <person name="Carrington J.C."/>
            <person name="Chawner M."/>
            <person name="Conti L."/>
            <person name="Costanzo S."/>
            <person name="Ewan R."/>
            <person name="Fahlgren N."/>
            <person name="Fischbach M.A."/>
            <person name="Fugelstad J."/>
            <person name="Gilroy E.M."/>
            <person name="Gnerre S."/>
            <person name="Green P.J."/>
            <person name="Grenville-Briggs L.J."/>
            <person name="Griffith J."/>
            <person name="Grunwald N.J."/>
            <person name="Horn K."/>
            <person name="Horner N.R."/>
            <person name="Hu C.H."/>
            <person name="Huitema E."/>
            <person name="Jeong D.H."/>
            <person name="Jones A.M."/>
            <person name="Jones J.D."/>
            <person name="Jones R.W."/>
            <person name="Karlsson E.K."/>
            <person name="Kunjeti S.G."/>
            <person name="Lamour K."/>
            <person name="Liu Z."/>
            <person name="Ma L."/>
            <person name="Maclean D."/>
            <person name="Chibucos M.C."/>
            <person name="McDonald H."/>
            <person name="McWalters J."/>
            <person name="Meijer H.J."/>
            <person name="Morgan W."/>
            <person name="Morris P.F."/>
            <person name="Munro C.A."/>
            <person name="O'Neill K."/>
            <person name="Ospina-Giraldo M."/>
            <person name="Pinzon A."/>
            <person name="Pritchard L."/>
            <person name="Ramsahoye B."/>
            <person name="Ren Q."/>
            <person name="Restrepo S."/>
            <person name="Roy S."/>
            <person name="Sadanandom A."/>
            <person name="Savidor A."/>
            <person name="Schornack S."/>
            <person name="Schwartz D.C."/>
            <person name="Schumann U.D."/>
            <person name="Schwessinger B."/>
            <person name="Seyer L."/>
            <person name="Sharpe T."/>
            <person name="Silvar C."/>
            <person name="Song J."/>
            <person name="Studholme D.J."/>
            <person name="Sykes S."/>
            <person name="Thines M."/>
            <person name="van de Vondervoort P.J."/>
            <person name="Phuntumart V."/>
            <person name="Wawra S."/>
            <person name="Weide R."/>
            <person name="Win J."/>
            <person name="Young C."/>
            <person name="Zhou S."/>
            <person name="Fry W."/>
            <person name="Meyers B.C."/>
            <person name="van West P."/>
            <person name="Ristaino J."/>
            <person name="Govers F."/>
            <person name="Birch P.R."/>
            <person name="Whisson S.C."/>
            <person name="Judelson H.S."/>
            <person name="Nusbaum C."/>
        </authorList>
    </citation>
    <scope>NUCLEOTIDE SEQUENCE [LARGE SCALE GENOMIC DNA]</scope>
    <source>
        <strain evidence="2">T30-4</strain>
    </source>
</reference>
<evidence type="ECO:0008006" key="3">
    <source>
        <dbReference type="Google" id="ProtNLM"/>
    </source>
</evidence>
<name>D0N6G0_PHYIT</name>
<dbReference type="RefSeq" id="XP_002998305.1">
    <property type="nucleotide sequence ID" value="XM_002998259.1"/>
</dbReference>
<dbReference type="OrthoDB" id="422362at2759"/>
<keyword evidence="2" id="KW-1185">Reference proteome</keyword>
<dbReference type="HOGENOM" id="CLU_098124_0_0_1"/>
<dbReference type="EMBL" id="DS028126">
    <property type="protein sequence ID" value="EEY70651.1"/>
    <property type="molecule type" value="Genomic_DNA"/>
</dbReference>
<dbReference type="GeneID" id="9472276"/>
<dbReference type="VEuPathDB" id="FungiDB:PITG_06123"/>
<dbReference type="SUPFAM" id="SSF82199">
    <property type="entry name" value="SET domain"/>
    <property type="match status" value="1"/>
</dbReference>
<evidence type="ECO:0000313" key="1">
    <source>
        <dbReference type="EMBL" id="EEY70651.1"/>
    </source>
</evidence>
<dbReference type="Proteomes" id="UP000006643">
    <property type="component" value="Unassembled WGS sequence"/>
</dbReference>
<dbReference type="InterPro" id="IPR046341">
    <property type="entry name" value="SET_dom_sf"/>
</dbReference>
<gene>
    <name evidence="1" type="ORF">PITG_06123</name>
</gene>
<dbReference type="InParanoid" id="D0N6G0"/>
<evidence type="ECO:0000313" key="2">
    <source>
        <dbReference type="Proteomes" id="UP000006643"/>
    </source>
</evidence>
<sequence length="248" mass="29453">MKQLKLDEFFLRGGGENQHTRVRQGPNQVYRERSVLQAFAEYEDVAQNVYVCRPRNRPTTQTECVEGHCASNYKCGNQRMQRGRHAELSLASLPGKCISLMADMPIERDTLIAQYVGEVISRAMYREREEKSSLNMYNKEENKEEDAPLKNEIFYDYKINMEPWAYRDSQSLPQSKRRKRKDRLLDANEAANHVNDNKVNYWNEPAKMKIILGNSIKTSTRKYQVYPSRMMMSANYEDRYYYYEFEWQ</sequence>
<protein>
    <recommendedName>
        <fullName evidence="3">AWS domain-containing protein</fullName>
    </recommendedName>
</protein>
<dbReference type="KEGG" id="pif:PITG_06123"/>